<dbReference type="EMBL" id="CP112932">
    <property type="protein sequence ID" value="WPY00318.1"/>
    <property type="molecule type" value="Genomic_DNA"/>
</dbReference>
<feature type="transmembrane region" description="Helical" evidence="1">
    <location>
        <begin position="63"/>
        <end position="81"/>
    </location>
</feature>
<reference evidence="2 3" key="1">
    <citation type="submission" date="2022-10" db="EMBL/GenBank/DDBJ databases">
        <title>Host association and intracellularity evolved multiple times independently in the Rickettsiales.</title>
        <authorList>
            <person name="Castelli M."/>
            <person name="Nardi T."/>
            <person name="Gammuto L."/>
            <person name="Bellinzona G."/>
            <person name="Sabaneyeva E."/>
            <person name="Potekhin A."/>
            <person name="Serra V."/>
            <person name="Petroni G."/>
            <person name="Sassera D."/>
        </authorList>
    </citation>
    <scope>NUCLEOTIDE SEQUENCE [LARGE SCALE GENOMIC DNA]</scope>
    <source>
        <strain evidence="2 3">Kr 154-4</strain>
    </source>
</reference>
<evidence type="ECO:0000256" key="1">
    <source>
        <dbReference type="SAM" id="Phobius"/>
    </source>
</evidence>
<keyword evidence="1" id="KW-0812">Transmembrane</keyword>
<keyword evidence="1" id="KW-0472">Membrane</keyword>
<protein>
    <submittedName>
        <fullName evidence="2">F0F1-ATP synthase subunit Ca2+/Mg2+ transporter</fullName>
    </submittedName>
</protein>
<accession>A0ABZ0UQJ8</accession>
<evidence type="ECO:0000313" key="2">
    <source>
        <dbReference type="EMBL" id="WPY00318.1"/>
    </source>
</evidence>
<keyword evidence="1" id="KW-1133">Transmembrane helix</keyword>
<organism evidence="2 3">
    <name type="scientific">Candidatus Trichorickettsia mobilis</name>
    <dbReference type="NCBI Taxonomy" id="1346319"/>
    <lineage>
        <taxon>Bacteria</taxon>
        <taxon>Pseudomonadati</taxon>
        <taxon>Pseudomonadota</taxon>
        <taxon>Alphaproteobacteria</taxon>
        <taxon>Rickettsiales</taxon>
        <taxon>Rickettsiaceae</taxon>
        <taxon>Rickettsieae</taxon>
        <taxon>Candidatus Trichorickettsia</taxon>
    </lineage>
</organism>
<dbReference type="RefSeq" id="WP_323738399.1">
    <property type="nucleotide sequence ID" value="NZ_CP112932.1"/>
</dbReference>
<sequence length="90" mass="10206">MDDNELNNIFARIKKFKHNKSSTNTPDTKSINPWIIAIELVSGAIVGIIIGHFFDKIFDSKPLLLIICLLLGLVASFKTIWQKINDRNHS</sequence>
<name>A0ABZ0UQJ8_9RICK</name>
<dbReference type="Pfam" id="PF09527">
    <property type="entry name" value="ATPase_gene1"/>
    <property type="match status" value="1"/>
</dbReference>
<dbReference type="InterPro" id="IPR032820">
    <property type="entry name" value="ATPase_put"/>
</dbReference>
<feature type="transmembrane region" description="Helical" evidence="1">
    <location>
        <begin position="31"/>
        <end position="51"/>
    </location>
</feature>
<keyword evidence="3" id="KW-1185">Reference proteome</keyword>
<proteinExistence type="predicted"/>
<dbReference type="Proteomes" id="UP001326613">
    <property type="component" value="Chromosome"/>
</dbReference>
<gene>
    <name evidence="2" type="ORF">Trichorick_00190</name>
</gene>
<evidence type="ECO:0000313" key="3">
    <source>
        <dbReference type="Proteomes" id="UP001326613"/>
    </source>
</evidence>